<evidence type="ECO:0000256" key="2">
    <source>
        <dbReference type="SAM" id="Phobius"/>
    </source>
</evidence>
<sequence>MICTLFNKRIPLTRTCQRRIPFYILTTSIHLKKNPSVIFPLKNLYFFVNISDIQLKGGITINKKYTEYPSASKYLSKEYDLKTKWYKPKSKINLEKIENLKKRLKEDHSLSELMILKIDLDTDLEQSKGFAPVVSTFAVVVTIMSLVINNSTNSSNRLNDQLDNLTEKLNNIQFESLPTEEKIVKFSDYALGQIDSLSLISLKATLNSIFMGIMALCLVIMGLYYYDSMKTTALLSSIVSRSYDEKEKEEEQEKELNKKVELNKERYELNLNIKKGEEFERKRIRIYNNKGKY</sequence>
<feature type="transmembrane region" description="Helical" evidence="2">
    <location>
        <begin position="206"/>
        <end position="226"/>
    </location>
</feature>
<comment type="caution">
    <text evidence="3">The sequence shown here is derived from an EMBL/GenBank/DDBJ whole genome shotgun (WGS) entry which is preliminary data.</text>
</comment>
<evidence type="ECO:0000313" key="3">
    <source>
        <dbReference type="EMBL" id="PZT54152.1"/>
    </source>
</evidence>
<accession>A0A2W6NDY7</accession>
<gene>
    <name evidence="3" type="ORF">DN757_19165</name>
</gene>
<dbReference type="AlphaFoldDB" id="A0A2W6NDY7"/>
<name>A0A2W6NDY7_9BACL</name>
<keyword evidence="1" id="KW-0175">Coiled coil</keyword>
<organism evidence="3 4">
    <name type="scientific">Paenibacillus silvae</name>
    <dbReference type="NCBI Taxonomy" id="1325358"/>
    <lineage>
        <taxon>Bacteria</taxon>
        <taxon>Bacillati</taxon>
        <taxon>Bacillota</taxon>
        <taxon>Bacilli</taxon>
        <taxon>Bacillales</taxon>
        <taxon>Paenibacillaceae</taxon>
        <taxon>Paenibacillus</taxon>
    </lineage>
</organism>
<reference evidence="3 4" key="1">
    <citation type="submission" date="2018-06" db="EMBL/GenBank/DDBJ databases">
        <title>Isolation of heavy metals resistant Paenibacillus silvae NC2 from Gold-Copper mine in ZiJin, China.</title>
        <authorList>
            <person name="Xu J."/>
            <person name="Mazhar H.S."/>
            <person name="Rensing C."/>
        </authorList>
    </citation>
    <scope>NUCLEOTIDE SEQUENCE [LARGE SCALE GENOMIC DNA]</scope>
    <source>
        <strain evidence="3 4">NC2</strain>
    </source>
</reference>
<feature type="transmembrane region" description="Helical" evidence="2">
    <location>
        <begin position="130"/>
        <end position="148"/>
    </location>
</feature>
<dbReference type="Proteomes" id="UP000249204">
    <property type="component" value="Unassembled WGS sequence"/>
</dbReference>
<protein>
    <submittedName>
        <fullName evidence="3">Uncharacterized protein</fullName>
    </submittedName>
</protein>
<feature type="coiled-coil region" evidence="1">
    <location>
        <begin position="239"/>
        <end position="277"/>
    </location>
</feature>
<keyword evidence="2" id="KW-0472">Membrane</keyword>
<keyword evidence="2" id="KW-0812">Transmembrane</keyword>
<evidence type="ECO:0000313" key="4">
    <source>
        <dbReference type="Proteomes" id="UP000249204"/>
    </source>
</evidence>
<proteinExistence type="predicted"/>
<evidence type="ECO:0000256" key="1">
    <source>
        <dbReference type="SAM" id="Coils"/>
    </source>
</evidence>
<keyword evidence="2" id="KW-1133">Transmembrane helix</keyword>
<dbReference type="EMBL" id="QKWW01000055">
    <property type="protein sequence ID" value="PZT54152.1"/>
    <property type="molecule type" value="Genomic_DNA"/>
</dbReference>
<feature type="coiled-coil region" evidence="1">
    <location>
        <begin position="148"/>
        <end position="175"/>
    </location>
</feature>